<feature type="disulfide bond" evidence="2">
    <location>
        <begin position="151"/>
        <end position="233"/>
    </location>
</feature>
<dbReference type="Proteomes" id="UP001293593">
    <property type="component" value="Unassembled WGS sequence"/>
</dbReference>
<evidence type="ECO:0000256" key="3">
    <source>
        <dbReference type="SAM" id="SignalP"/>
    </source>
</evidence>
<dbReference type="InterPro" id="IPR001938">
    <property type="entry name" value="Thaumatin"/>
</dbReference>
<dbReference type="InterPro" id="IPR037176">
    <property type="entry name" value="Osmotin/thaumatin-like_sf"/>
</dbReference>
<keyword evidence="3" id="KW-0732">Signal</keyword>
<keyword evidence="5" id="KW-1185">Reference proteome</keyword>
<keyword evidence="2" id="KW-1015">Disulfide bond</keyword>
<organism evidence="4 5">
    <name type="scientific">Acacia crassicarpa</name>
    <name type="common">northern wattle</name>
    <dbReference type="NCBI Taxonomy" id="499986"/>
    <lineage>
        <taxon>Eukaryota</taxon>
        <taxon>Viridiplantae</taxon>
        <taxon>Streptophyta</taxon>
        <taxon>Embryophyta</taxon>
        <taxon>Tracheophyta</taxon>
        <taxon>Spermatophyta</taxon>
        <taxon>Magnoliopsida</taxon>
        <taxon>eudicotyledons</taxon>
        <taxon>Gunneridae</taxon>
        <taxon>Pentapetalae</taxon>
        <taxon>rosids</taxon>
        <taxon>fabids</taxon>
        <taxon>Fabales</taxon>
        <taxon>Fabaceae</taxon>
        <taxon>Caesalpinioideae</taxon>
        <taxon>mimosoid clade</taxon>
        <taxon>Acacieae</taxon>
        <taxon>Acacia</taxon>
    </lineage>
</organism>
<reference evidence="4" key="1">
    <citation type="submission" date="2023-10" db="EMBL/GenBank/DDBJ databases">
        <title>Chromosome-level genome of the transformable northern wattle, Acacia crassicarpa.</title>
        <authorList>
            <person name="Massaro I."/>
            <person name="Sinha N.R."/>
            <person name="Poethig S."/>
            <person name="Leichty A.R."/>
        </authorList>
    </citation>
    <scope>NUCLEOTIDE SEQUENCE</scope>
    <source>
        <strain evidence="4">Acra3RX</strain>
        <tissue evidence="4">Leaf</tissue>
    </source>
</reference>
<dbReference type="PROSITE" id="PS51367">
    <property type="entry name" value="THAUMATIN_2"/>
    <property type="match status" value="1"/>
</dbReference>
<feature type="disulfide bond" evidence="2">
    <location>
        <begin position="156"/>
        <end position="216"/>
    </location>
</feature>
<proteinExistence type="inferred from homology"/>
<feature type="signal peptide" evidence="3">
    <location>
        <begin position="1"/>
        <end position="22"/>
    </location>
</feature>
<evidence type="ECO:0000256" key="1">
    <source>
        <dbReference type="ARBA" id="ARBA00010607"/>
    </source>
</evidence>
<dbReference type="SUPFAM" id="SSF49870">
    <property type="entry name" value="Osmotin, thaumatin-like protein"/>
    <property type="match status" value="1"/>
</dbReference>
<dbReference type="Gene3D" id="2.60.110.10">
    <property type="entry name" value="Thaumatin"/>
    <property type="match status" value="1"/>
</dbReference>
<dbReference type="SMART" id="SM00205">
    <property type="entry name" value="THN"/>
    <property type="match status" value="1"/>
</dbReference>
<gene>
    <name evidence="4" type="ORF">QN277_017131</name>
</gene>
<sequence>MAFWKLPTLVLLLFTFSTCSNGITFTITNNCTSTIWPGTMAGSGTAQLSRTGFRLEAGRSVKLTTSGAKWSGRIWGRTGCKFDGNGEGKCETGDCGGKLECEGNGAAPPVSLFEITLGGGTGQDFYDVSLVDGYNLPMLVVPADVYGTSACNSTGCISNLNTGCPKELQVQGSGGVIGCRSACEAFDTDQYCCRGQHAGPATCPPSQYSTMFKKACPRAYSYAYDDATSTFTCKAYGYHIIFCPSASSRKPRNKRNGKTQQVGSSNAFSPYSCPTSLYIAALAFWTSMATWSFT</sequence>
<dbReference type="PANTHER" id="PTHR31048">
    <property type="entry name" value="OS03G0233200 PROTEIN"/>
    <property type="match status" value="1"/>
</dbReference>
<dbReference type="PROSITE" id="PS00316">
    <property type="entry name" value="THAUMATIN_1"/>
    <property type="match status" value="1"/>
</dbReference>
<feature type="disulfide bond" evidence="2">
    <location>
        <begin position="183"/>
        <end position="192"/>
    </location>
</feature>
<name>A0AAE1MRF7_9FABA</name>
<feature type="chain" id="PRO_5042252268" description="Thaumatin-like protein" evidence="3">
    <location>
        <begin position="23"/>
        <end position="294"/>
    </location>
</feature>
<evidence type="ECO:0000256" key="2">
    <source>
        <dbReference type="PIRSR" id="PIRSR002703-1"/>
    </source>
</evidence>
<evidence type="ECO:0000313" key="5">
    <source>
        <dbReference type="Proteomes" id="UP001293593"/>
    </source>
</evidence>
<feature type="disulfide bond" evidence="2">
    <location>
        <begin position="80"/>
        <end position="90"/>
    </location>
</feature>
<feature type="disulfide bond" evidence="2">
    <location>
        <begin position="193"/>
        <end position="203"/>
    </location>
</feature>
<evidence type="ECO:0000313" key="4">
    <source>
        <dbReference type="EMBL" id="KAK4273805.1"/>
    </source>
</evidence>
<protein>
    <recommendedName>
        <fullName evidence="6">Thaumatin-like protein</fullName>
    </recommendedName>
</protein>
<accession>A0AAE1MRF7</accession>
<dbReference type="EMBL" id="JAWXYG010000004">
    <property type="protein sequence ID" value="KAK4273805.1"/>
    <property type="molecule type" value="Genomic_DNA"/>
</dbReference>
<dbReference type="CDD" id="cd09218">
    <property type="entry name" value="TLP-PA"/>
    <property type="match status" value="1"/>
</dbReference>
<dbReference type="AlphaFoldDB" id="A0AAE1MRF7"/>
<evidence type="ECO:0008006" key="6">
    <source>
        <dbReference type="Google" id="ProtNLM"/>
    </source>
</evidence>
<dbReference type="PRINTS" id="PR00347">
    <property type="entry name" value="THAUMATIN"/>
</dbReference>
<comment type="caution">
    <text evidence="4">The sequence shown here is derived from an EMBL/GenBank/DDBJ whole genome shotgun (WGS) entry which is preliminary data.</text>
</comment>
<dbReference type="Pfam" id="PF00314">
    <property type="entry name" value="Thaumatin"/>
    <property type="match status" value="1"/>
</dbReference>
<comment type="similarity">
    <text evidence="1">Belongs to the thaumatin family.</text>
</comment>
<dbReference type="InterPro" id="IPR017949">
    <property type="entry name" value="Thaumatin_CS"/>
</dbReference>
<dbReference type="PIRSF" id="PIRSF002703">
    <property type="entry name" value="Thaumatin"/>
    <property type="match status" value="1"/>
</dbReference>
<feature type="disulfide bond" evidence="2">
    <location>
        <begin position="95"/>
        <end position="101"/>
    </location>
</feature>
<dbReference type="FunFam" id="2.60.110.10:FF:000001">
    <property type="entry name" value="THAUMATIN-LIKE PROTEIN 1"/>
    <property type="match status" value="1"/>
</dbReference>
<feature type="disulfide bond" evidence="2">
    <location>
        <begin position="31"/>
        <end position="243"/>
    </location>
</feature>
<feature type="disulfide bond" evidence="2">
    <location>
        <begin position="164"/>
        <end position="179"/>
    </location>
</feature>